<name>A0AAE3U3W5_9HYPH</name>
<dbReference type="PROSITE" id="PS00141">
    <property type="entry name" value="ASP_PROTEASE"/>
    <property type="match status" value="1"/>
</dbReference>
<dbReference type="Gene3D" id="2.40.70.10">
    <property type="entry name" value="Acid Proteases"/>
    <property type="match status" value="1"/>
</dbReference>
<evidence type="ECO:0000313" key="2">
    <source>
        <dbReference type="EMBL" id="MDI7925016.1"/>
    </source>
</evidence>
<dbReference type="NCBIfam" id="TIGR02281">
    <property type="entry name" value="clan_AA_DTGA"/>
    <property type="match status" value="1"/>
</dbReference>
<keyword evidence="1" id="KW-0472">Membrane</keyword>
<protein>
    <submittedName>
        <fullName evidence="2">TIGR02281 family clan AA aspartic protease</fullName>
    </submittedName>
</protein>
<sequence>MNRLTIVWIILGVGLALLLFNHDDGRTLGLDNDDFGRVVYLMPLAALLGAGVLASRRNLGENLRNLALWVVIILAIATAYLYRNDVGSIGSRLIAGLVPGRAMVVTGGDGDQEVVLYKSMNGHFNVDTRVNGQDIDMLVDTGASMVVLSHRDAERIGIIPENLTYSMRVSTANGTASAAPVRLSSVAIGPIVRRNVTAAVAEQGRLDQSLLGMSFLQTLSSLQMQPDELRLRN</sequence>
<dbReference type="RefSeq" id="WP_311789226.1">
    <property type="nucleotide sequence ID" value="NZ_JALDYY010000026.1"/>
</dbReference>
<evidence type="ECO:0000313" key="3">
    <source>
        <dbReference type="Proteomes" id="UP001161580"/>
    </source>
</evidence>
<dbReference type="InterPro" id="IPR001969">
    <property type="entry name" value="Aspartic_peptidase_AS"/>
</dbReference>
<dbReference type="InterPro" id="IPR034122">
    <property type="entry name" value="Retropepsin-like_bacterial"/>
</dbReference>
<dbReference type="InterPro" id="IPR021109">
    <property type="entry name" value="Peptidase_aspartic_dom_sf"/>
</dbReference>
<reference evidence="2" key="1">
    <citation type="submission" date="2022-03" db="EMBL/GenBank/DDBJ databases">
        <title>Fererhizobium litorale gen. nov., sp. nov., isolated from sandy sediments of the Sea of Japan seashore.</title>
        <authorList>
            <person name="Romanenko L."/>
            <person name="Kurilenko V."/>
            <person name="Otstavnykh N."/>
            <person name="Svetashev V."/>
            <person name="Tekutyeva L."/>
            <person name="Isaeva M."/>
            <person name="Mikhailov V."/>
        </authorList>
    </citation>
    <scope>NUCLEOTIDE SEQUENCE</scope>
    <source>
        <strain evidence="2">KMM 9576</strain>
    </source>
</reference>
<dbReference type="Proteomes" id="UP001161580">
    <property type="component" value="Unassembled WGS sequence"/>
</dbReference>
<comment type="caution">
    <text evidence="2">The sequence shown here is derived from an EMBL/GenBank/DDBJ whole genome shotgun (WGS) entry which is preliminary data.</text>
</comment>
<dbReference type="InterPro" id="IPR011969">
    <property type="entry name" value="Clan_AA_Asp_peptidase_C"/>
</dbReference>
<gene>
    <name evidence="2" type="ORF">MRS75_23445</name>
</gene>
<keyword evidence="1" id="KW-1133">Transmembrane helix</keyword>
<dbReference type="EMBL" id="JALDYZ010000022">
    <property type="protein sequence ID" value="MDI7925016.1"/>
    <property type="molecule type" value="Genomic_DNA"/>
</dbReference>
<dbReference type="Pfam" id="PF13975">
    <property type="entry name" value="gag-asp_proteas"/>
    <property type="match status" value="1"/>
</dbReference>
<dbReference type="AlphaFoldDB" id="A0AAE3U3W5"/>
<dbReference type="GO" id="GO:0004190">
    <property type="term" value="F:aspartic-type endopeptidase activity"/>
    <property type="evidence" value="ECO:0007669"/>
    <property type="project" value="InterPro"/>
</dbReference>
<keyword evidence="2" id="KW-0378">Hydrolase</keyword>
<dbReference type="SUPFAM" id="SSF50630">
    <property type="entry name" value="Acid proteases"/>
    <property type="match status" value="1"/>
</dbReference>
<feature type="transmembrane region" description="Helical" evidence="1">
    <location>
        <begin position="66"/>
        <end position="82"/>
    </location>
</feature>
<dbReference type="GO" id="GO:0006508">
    <property type="term" value="P:proteolysis"/>
    <property type="evidence" value="ECO:0007669"/>
    <property type="project" value="UniProtKB-KW"/>
</dbReference>
<organism evidence="2 3">
    <name type="scientific">Ferirhizobium litorale</name>
    <dbReference type="NCBI Taxonomy" id="2927786"/>
    <lineage>
        <taxon>Bacteria</taxon>
        <taxon>Pseudomonadati</taxon>
        <taxon>Pseudomonadota</taxon>
        <taxon>Alphaproteobacteria</taxon>
        <taxon>Hyphomicrobiales</taxon>
        <taxon>Rhizobiaceae</taxon>
        <taxon>Ferirhizobium</taxon>
    </lineage>
</organism>
<accession>A0AAE3U3W5</accession>
<dbReference type="CDD" id="cd05483">
    <property type="entry name" value="retropepsin_like_bacteria"/>
    <property type="match status" value="1"/>
</dbReference>
<keyword evidence="1" id="KW-0812">Transmembrane</keyword>
<proteinExistence type="predicted"/>
<feature type="transmembrane region" description="Helical" evidence="1">
    <location>
        <begin position="37"/>
        <end position="54"/>
    </location>
</feature>
<keyword evidence="3" id="KW-1185">Reference proteome</keyword>
<evidence type="ECO:0000256" key="1">
    <source>
        <dbReference type="SAM" id="Phobius"/>
    </source>
</evidence>
<keyword evidence="2" id="KW-0645">Protease</keyword>